<name>A0A1M7L384_9FIRM</name>
<dbReference type="AlphaFoldDB" id="A0A1M7L384"/>
<dbReference type="RefSeq" id="WP_073289238.1">
    <property type="nucleotide sequence ID" value="NZ_FRCP01000015.1"/>
</dbReference>
<dbReference type="InterPro" id="IPR007163">
    <property type="entry name" value="VCA0040-like"/>
</dbReference>
<feature type="transmembrane region" description="Helical" evidence="1">
    <location>
        <begin position="234"/>
        <end position="252"/>
    </location>
</feature>
<reference evidence="2 3" key="1">
    <citation type="submission" date="2016-11" db="EMBL/GenBank/DDBJ databases">
        <authorList>
            <person name="Jaros S."/>
            <person name="Januszkiewicz K."/>
            <person name="Wedrychowicz H."/>
        </authorList>
    </citation>
    <scope>NUCLEOTIDE SEQUENCE [LARGE SCALE GENOMIC DNA]</scope>
    <source>
        <strain evidence="2 3">DSM 15930</strain>
    </source>
</reference>
<sequence>MKLMKEFFKGVIIGIANIIPGVSGGTMAVSMGIYDKMIYAVNNIRKQFKKSIQFLLPYIIGAVIGIAALSVVIEMLFDRRPLETSLGFIGLIIGGIPILIKKVKDKGFRISYAISFLFFFAFIIGLQLLQGNEGTAVVLNSSPKMIIILFLVGIIASATMVIPGVSGSMILMLLGFYQPIIDMVSQCVSALKGFNIGLIFKNGIILLPFIIGVLLGIVIIAKLITFLFEKFETVTFYGIIGLVAASPFAVLMSSGGSSPKISNIIIGVIACVAGITVTYFLGGKDA</sequence>
<feature type="transmembrane region" description="Helical" evidence="1">
    <location>
        <begin position="198"/>
        <end position="228"/>
    </location>
</feature>
<dbReference type="OrthoDB" id="9793746at2"/>
<dbReference type="Proteomes" id="UP000184038">
    <property type="component" value="Unassembled WGS sequence"/>
</dbReference>
<feature type="transmembrane region" description="Helical" evidence="1">
    <location>
        <begin position="145"/>
        <end position="177"/>
    </location>
</feature>
<gene>
    <name evidence="2" type="ORF">SAMN02746066_03039</name>
</gene>
<evidence type="ECO:0000256" key="1">
    <source>
        <dbReference type="SAM" id="Phobius"/>
    </source>
</evidence>
<feature type="transmembrane region" description="Helical" evidence="1">
    <location>
        <begin position="55"/>
        <end position="76"/>
    </location>
</feature>
<dbReference type="STRING" id="1120996.SAMN02746066_03039"/>
<feature type="transmembrane region" description="Helical" evidence="1">
    <location>
        <begin position="82"/>
        <end position="100"/>
    </location>
</feature>
<organism evidence="2 3">
    <name type="scientific">Anaerosporobacter mobilis DSM 15930</name>
    <dbReference type="NCBI Taxonomy" id="1120996"/>
    <lineage>
        <taxon>Bacteria</taxon>
        <taxon>Bacillati</taxon>
        <taxon>Bacillota</taxon>
        <taxon>Clostridia</taxon>
        <taxon>Lachnospirales</taxon>
        <taxon>Lachnospiraceae</taxon>
        <taxon>Anaerosporobacter</taxon>
    </lineage>
</organism>
<keyword evidence="1" id="KW-1133">Transmembrane helix</keyword>
<dbReference type="EMBL" id="FRCP01000015">
    <property type="protein sequence ID" value="SHM72326.1"/>
    <property type="molecule type" value="Genomic_DNA"/>
</dbReference>
<keyword evidence="1" id="KW-0472">Membrane</keyword>
<protein>
    <submittedName>
        <fullName evidence="2">Putative membrane protein</fullName>
    </submittedName>
</protein>
<dbReference type="PANTHER" id="PTHR37308:SF1">
    <property type="entry name" value="POLYPRENYL-PHOSPHATE TRANSPORTER"/>
    <property type="match status" value="1"/>
</dbReference>
<proteinExistence type="predicted"/>
<accession>A0A1M7L384</accession>
<evidence type="ECO:0000313" key="3">
    <source>
        <dbReference type="Proteomes" id="UP000184038"/>
    </source>
</evidence>
<dbReference type="Pfam" id="PF04018">
    <property type="entry name" value="VCA0040-like"/>
    <property type="match status" value="1"/>
</dbReference>
<feature type="transmembrane region" description="Helical" evidence="1">
    <location>
        <begin position="12"/>
        <end position="34"/>
    </location>
</feature>
<keyword evidence="1" id="KW-0812">Transmembrane</keyword>
<feature type="transmembrane region" description="Helical" evidence="1">
    <location>
        <begin position="112"/>
        <end position="130"/>
    </location>
</feature>
<keyword evidence="3" id="KW-1185">Reference proteome</keyword>
<feature type="transmembrane region" description="Helical" evidence="1">
    <location>
        <begin position="264"/>
        <end position="282"/>
    </location>
</feature>
<dbReference type="PANTHER" id="PTHR37308">
    <property type="entry name" value="INTEGRAL MEMBRANE PROTEIN"/>
    <property type="match status" value="1"/>
</dbReference>
<evidence type="ECO:0000313" key="2">
    <source>
        <dbReference type="EMBL" id="SHM72326.1"/>
    </source>
</evidence>